<sequence>MKRYQYFSVIIPSYNRADELSELFDSVRQLNFPKDSFEVIVADDGSTDETPKFIEETQAKNEFTLRYFTQQKKGPGAARNLGMENAKGDFFIFIDSDVILPPDWLKNIEEAVNREQADAFGGPDTYLKSFPPLLKAINYTMTSFITTGGLRGKKGKMLAKYYPRSFNMGLSRELWQKIGGFHPRYYGEDIEFSHRIINAGARVIFIESAFLYHKRRTNLRKFFTQVYRMGSARIFLYKIDPAMLEPLHAIPALAALAAVLVAVLALFFEPFRYLFAGGLLLAALVVVFSMLDSIRMYKDIRPALYLPLVIPAQVFGYGFGFISNYIRRVWFNLEQK</sequence>
<feature type="transmembrane region" description="Helical" evidence="1">
    <location>
        <begin position="273"/>
        <end position="291"/>
    </location>
</feature>
<organism evidence="3">
    <name type="scientific">Caldithrix abyssi</name>
    <dbReference type="NCBI Taxonomy" id="187145"/>
    <lineage>
        <taxon>Bacteria</taxon>
        <taxon>Pseudomonadati</taxon>
        <taxon>Calditrichota</taxon>
        <taxon>Calditrichia</taxon>
        <taxon>Calditrichales</taxon>
        <taxon>Calditrichaceae</taxon>
        <taxon>Caldithrix</taxon>
    </lineage>
</organism>
<proteinExistence type="predicted"/>
<feature type="transmembrane region" description="Helical" evidence="1">
    <location>
        <begin position="303"/>
        <end position="326"/>
    </location>
</feature>
<keyword evidence="1" id="KW-1133">Transmembrane helix</keyword>
<keyword evidence="1" id="KW-0472">Membrane</keyword>
<reference evidence="3" key="1">
    <citation type="journal article" date="2020" name="mSystems">
        <title>Genome- and Community-Level Interaction Insights into Carbon Utilization and Element Cycling Functions of Hydrothermarchaeota in Hydrothermal Sediment.</title>
        <authorList>
            <person name="Zhou Z."/>
            <person name="Liu Y."/>
            <person name="Xu W."/>
            <person name="Pan J."/>
            <person name="Luo Z.H."/>
            <person name="Li M."/>
        </authorList>
    </citation>
    <scope>NUCLEOTIDE SEQUENCE [LARGE SCALE GENOMIC DNA]</scope>
    <source>
        <strain evidence="3">HyVt-577</strain>
    </source>
</reference>
<comment type="caution">
    <text evidence="3">The sequence shown here is derived from an EMBL/GenBank/DDBJ whole genome shotgun (WGS) entry which is preliminary data.</text>
</comment>
<dbReference type="PANTHER" id="PTHR43685:SF3">
    <property type="entry name" value="SLR2126 PROTEIN"/>
    <property type="match status" value="1"/>
</dbReference>
<dbReference type="Gene3D" id="3.90.550.10">
    <property type="entry name" value="Spore Coat Polysaccharide Biosynthesis Protein SpsA, Chain A"/>
    <property type="match status" value="1"/>
</dbReference>
<keyword evidence="1" id="KW-0812">Transmembrane</keyword>
<evidence type="ECO:0000259" key="2">
    <source>
        <dbReference type="Pfam" id="PF00535"/>
    </source>
</evidence>
<evidence type="ECO:0000313" key="3">
    <source>
        <dbReference type="EMBL" id="HGY55688.1"/>
    </source>
</evidence>
<evidence type="ECO:0000256" key="1">
    <source>
        <dbReference type="SAM" id="Phobius"/>
    </source>
</evidence>
<dbReference type="InterPro" id="IPR029044">
    <property type="entry name" value="Nucleotide-diphossugar_trans"/>
</dbReference>
<dbReference type="Pfam" id="PF00535">
    <property type="entry name" value="Glycos_transf_2"/>
    <property type="match status" value="1"/>
</dbReference>
<feature type="transmembrane region" description="Helical" evidence="1">
    <location>
        <begin position="247"/>
        <end position="267"/>
    </location>
</feature>
<accession>A0A7V4U0L0</accession>
<feature type="domain" description="Glycosyltransferase 2-like" evidence="2">
    <location>
        <begin position="8"/>
        <end position="139"/>
    </location>
</feature>
<dbReference type="InterPro" id="IPR001173">
    <property type="entry name" value="Glyco_trans_2-like"/>
</dbReference>
<name>A0A7V4U0L0_CALAY</name>
<dbReference type="InterPro" id="IPR050834">
    <property type="entry name" value="Glycosyltransf_2"/>
</dbReference>
<dbReference type="PANTHER" id="PTHR43685">
    <property type="entry name" value="GLYCOSYLTRANSFERASE"/>
    <property type="match status" value="1"/>
</dbReference>
<dbReference type="Proteomes" id="UP000885779">
    <property type="component" value="Unassembled WGS sequence"/>
</dbReference>
<dbReference type="SUPFAM" id="SSF53448">
    <property type="entry name" value="Nucleotide-diphospho-sugar transferases"/>
    <property type="match status" value="1"/>
</dbReference>
<gene>
    <name evidence="3" type="ORF">ENK44_08310</name>
</gene>
<dbReference type="EMBL" id="DRQG01000078">
    <property type="protein sequence ID" value="HGY55688.1"/>
    <property type="molecule type" value="Genomic_DNA"/>
</dbReference>
<protein>
    <submittedName>
        <fullName evidence="3">Glycosyltransferase</fullName>
    </submittedName>
</protein>
<dbReference type="AlphaFoldDB" id="A0A7V4U0L0"/>